<comment type="caution">
    <text evidence="2">The sequence shown here is derived from an EMBL/GenBank/DDBJ whole genome shotgun (WGS) entry which is preliminary data.</text>
</comment>
<evidence type="ECO:0008006" key="4">
    <source>
        <dbReference type="Google" id="ProtNLM"/>
    </source>
</evidence>
<accession>A0ABU1AM14</accession>
<keyword evidence="1" id="KW-0732">Signal</keyword>
<name>A0ABU1AM14_9BACT</name>
<proteinExistence type="predicted"/>
<protein>
    <recommendedName>
        <fullName evidence="4">DUF1579 domain-containing protein</fullName>
    </recommendedName>
</protein>
<gene>
    <name evidence="2" type="ORF">QEH59_15520</name>
</gene>
<dbReference type="Proteomes" id="UP001243717">
    <property type="component" value="Unassembled WGS sequence"/>
</dbReference>
<dbReference type="EMBL" id="JARXIC010000035">
    <property type="protein sequence ID" value="MDQ8195842.1"/>
    <property type="molecule type" value="Genomic_DNA"/>
</dbReference>
<feature type="signal peptide" evidence="1">
    <location>
        <begin position="1"/>
        <end position="20"/>
    </location>
</feature>
<evidence type="ECO:0000313" key="3">
    <source>
        <dbReference type="Proteomes" id="UP001243717"/>
    </source>
</evidence>
<evidence type="ECO:0000256" key="1">
    <source>
        <dbReference type="SAM" id="SignalP"/>
    </source>
</evidence>
<reference evidence="2 3" key="1">
    <citation type="submission" date="2023-04" db="EMBL/GenBank/DDBJ databases">
        <title>A novel bacteria isolated from coastal sediment.</title>
        <authorList>
            <person name="Liu X.-J."/>
            <person name="Du Z.-J."/>
        </authorList>
    </citation>
    <scope>NUCLEOTIDE SEQUENCE [LARGE SCALE GENOMIC DNA]</scope>
    <source>
        <strain evidence="2 3">SDUM461004</strain>
    </source>
</reference>
<dbReference type="RefSeq" id="WP_308986290.1">
    <property type="nucleotide sequence ID" value="NZ_JARXIC010000035.1"/>
</dbReference>
<feature type="chain" id="PRO_5045999470" description="DUF1579 domain-containing protein" evidence="1">
    <location>
        <begin position="21"/>
        <end position="169"/>
    </location>
</feature>
<evidence type="ECO:0000313" key="2">
    <source>
        <dbReference type="EMBL" id="MDQ8195842.1"/>
    </source>
</evidence>
<sequence length="169" mass="19461">MSRYLTTCFLLFMTALALPADEVVDYLKRYTGRWVGDFTIHSTATGYSETFPVEQRYWLEDGQLHGIAVSETDHGMQVAKSRTYIQHGELRSEVTQGKVIEQFMGVLHDAGIVWLPADRKRVTDYQMKEEFVVQETGEAWLHTDGFDSYVYQDGLAHLVYRGRLVKQVD</sequence>
<organism evidence="2 3">
    <name type="scientific">Thalassobacterium sedimentorum</name>
    <dbReference type="NCBI Taxonomy" id="3041258"/>
    <lineage>
        <taxon>Bacteria</taxon>
        <taxon>Pseudomonadati</taxon>
        <taxon>Verrucomicrobiota</taxon>
        <taxon>Opitutia</taxon>
        <taxon>Puniceicoccales</taxon>
        <taxon>Coraliomargaritaceae</taxon>
        <taxon>Thalassobacterium</taxon>
    </lineage>
</organism>
<keyword evidence="3" id="KW-1185">Reference proteome</keyword>